<protein>
    <submittedName>
        <fullName evidence="1">Uncharacterized protein</fullName>
    </submittedName>
</protein>
<keyword evidence="2" id="KW-1185">Reference proteome</keyword>
<name>A0ACC1IPL6_9FUNG</name>
<gene>
    <name evidence="1" type="ORF">LPJ66_002764</name>
</gene>
<reference evidence="1" key="1">
    <citation type="submission" date="2022-07" db="EMBL/GenBank/DDBJ databases">
        <title>Phylogenomic reconstructions and comparative analyses of Kickxellomycotina fungi.</title>
        <authorList>
            <person name="Reynolds N.K."/>
            <person name="Stajich J.E."/>
            <person name="Barry K."/>
            <person name="Grigoriev I.V."/>
            <person name="Crous P."/>
            <person name="Smith M.E."/>
        </authorList>
    </citation>
    <scope>NUCLEOTIDE SEQUENCE</scope>
    <source>
        <strain evidence="1">Benny 63K</strain>
    </source>
</reference>
<dbReference type="Proteomes" id="UP001150581">
    <property type="component" value="Unassembled WGS sequence"/>
</dbReference>
<accession>A0ACC1IPL6</accession>
<dbReference type="EMBL" id="JANBPG010000240">
    <property type="protein sequence ID" value="KAJ1898425.1"/>
    <property type="molecule type" value="Genomic_DNA"/>
</dbReference>
<evidence type="ECO:0000313" key="1">
    <source>
        <dbReference type="EMBL" id="KAJ1898425.1"/>
    </source>
</evidence>
<evidence type="ECO:0000313" key="2">
    <source>
        <dbReference type="Proteomes" id="UP001150581"/>
    </source>
</evidence>
<organism evidence="1 2">
    <name type="scientific">Kickxella alabastrina</name>
    <dbReference type="NCBI Taxonomy" id="61397"/>
    <lineage>
        <taxon>Eukaryota</taxon>
        <taxon>Fungi</taxon>
        <taxon>Fungi incertae sedis</taxon>
        <taxon>Zoopagomycota</taxon>
        <taxon>Kickxellomycotina</taxon>
        <taxon>Kickxellomycetes</taxon>
        <taxon>Kickxellales</taxon>
        <taxon>Kickxellaceae</taxon>
        <taxon>Kickxella</taxon>
    </lineage>
</organism>
<comment type="caution">
    <text evidence="1">The sequence shown here is derived from an EMBL/GenBank/DDBJ whole genome shotgun (WGS) entry which is preliminary data.</text>
</comment>
<sequence length="274" mass="30622">MDILMDLFVREAVSLDQYGAGDGYWAVVTGCTDGIGKAAALHLADKGFNIIMLSRTPSKLADMKKEIEKKGVSVKSYAVDFTKCTESQWSDIHDLIQGESVSVVINNVGLCHHNPIFFDEEDEIMCNDMVKVNITTMMNITRLAVPQMQERQNGLIINLGSFAAMRSLPFLSVYAGTKGFVKTYSQSLAYELEPHGIMVSHIFSFWVTSKMSGYRDPKLSVPSPERYIECVFDRLGLRCGSSDSHTAIPYYPHSILNFVVSCLWDPIHAKDAHY</sequence>
<feature type="non-terminal residue" evidence="1">
    <location>
        <position position="274"/>
    </location>
</feature>
<proteinExistence type="predicted"/>